<comment type="caution">
    <text evidence="2">The sequence shown here is derived from an EMBL/GenBank/DDBJ whole genome shotgun (WGS) entry which is preliminary data.</text>
</comment>
<proteinExistence type="predicted"/>
<dbReference type="SUPFAM" id="SSF74788">
    <property type="entry name" value="Cullin repeat-like"/>
    <property type="match status" value="1"/>
</dbReference>
<organism evidence="2 3">
    <name type="scientific">Actinidia rufa</name>
    <dbReference type="NCBI Taxonomy" id="165716"/>
    <lineage>
        <taxon>Eukaryota</taxon>
        <taxon>Viridiplantae</taxon>
        <taxon>Streptophyta</taxon>
        <taxon>Embryophyta</taxon>
        <taxon>Tracheophyta</taxon>
        <taxon>Spermatophyta</taxon>
        <taxon>Magnoliopsida</taxon>
        <taxon>eudicotyledons</taxon>
        <taxon>Gunneridae</taxon>
        <taxon>Pentapetalae</taxon>
        <taxon>asterids</taxon>
        <taxon>Ericales</taxon>
        <taxon>Actinidiaceae</taxon>
        <taxon>Actinidia</taxon>
    </lineage>
</organism>
<dbReference type="AlphaFoldDB" id="A0A7J0DG59"/>
<gene>
    <name evidence="2" type="ORF">Acr_00g0033470</name>
</gene>
<dbReference type="OrthoDB" id="1736679at2759"/>
<evidence type="ECO:0000256" key="1">
    <source>
        <dbReference type="SAM" id="MobiDB-lite"/>
    </source>
</evidence>
<sequence>MLVEVTEGVKRACVKKVVKKKSGEWKSLVWRERERRKWHILAGKQLRALGMVVEELECSAATEERWGGERCECRPGKRTKKREAAEINVEESLPPPPDFSEVCVEIDQFISDLSSAKCQEYDPPDVPKVVEQFAFLMEAKIANYDLTESPMKWNQLSDEDSSSFLEAVDQVSKLTISLTAFSSESKYNSSINRIGCILQRAMSYLEDEFKSLLESLKIPDSPSSHSNQTDDQSASQESNATGERTTIF</sequence>
<dbReference type="Proteomes" id="UP000585474">
    <property type="component" value="Unassembled WGS sequence"/>
</dbReference>
<protein>
    <submittedName>
        <fullName evidence="2">Exocyst subunit exo70 family protein C2</fullName>
    </submittedName>
</protein>
<dbReference type="EMBL" id="BJWL01000211">
    <property type="protein sequence ID" value="GFS34350.1"/>
    <property type="molecule type" value="Genomic_DNA"/>
</dbReference>
<dbReference type="Pfam" id="PF20669">
    <property type="entry name" value="Exo70_N"/>
    <property type="match status" value="1"/>
</dbReference>
<dbReference type="Gene3D" id="1.20.1280.170">
    <property type="entry name" value="Exocyst complex component Exo70"/>
    <property type="match status" value="1"/>
</dbReference>
<feature type="compositionally biased region" description="Polar residues" evidence="1">
    <location>
        <begin position="221"/>
        <end position="248"/>
    </location>
</feature>
<keyword evidence="3" id="KW-1185">Reference proteome</keyword>
<reference evidence="3" key="1">
    <citation type="submission" date="2019-07" db="EMBL/GenBank/DDBJ databases">
        <title>De Novo Assembly of kiwifruit Actinidia rufa.</title>
        <authorList>
            <person name="Sugita-Konishi S."/>
            <person name="Sato K."/>
            <person name="Mori E."/>
            <person name="Abe Y."/>
            <person name="Kisaki G."/>
            <person name="Hamano K."/>
            <person name="Suezawa K."/>
            <person name="Otani M."/>
            <person name="Fukuda T."/>
            <person name="Manabe T."/>
            <person name="Gomi K."/>
            <person name="Tabuchi M."/>
            <person name="Akimitsu K."/>
            <person name="Kataoka I."/>
        </authorList>
    </citation>
    <scope>NUCLEOTIDE SEQUENCE [LARGE SCALE GENOMIC DNA]</scope>
    <source>
        <strain evidence="3">cv. Fuchu</strain>
    </source>
</reference>
<accession>A0A7J0DG59</accession>
<evidence type="ECO:0000313" key="2">
    <source>
        <dbReference type="EMBL" id="GFS34350.1"/>
    </source>
</evidence>
<dbReference type="InterPro" id="IPR016159">
    <property type="entry name" value="Cullin_repeat-like_dom_sf"/>
</dbReference>
<evidence type="ECO:0000313" key="3">
    <source>
        <dbReference type="Proteomes" id="UP000585474"/>
    </source>
</evidence>
<name>A0A7J0DG59_9ERIC</name>
<feature type="region of interest" description="Disordered" evidence="1">
    <location>
        <begin position="217"/>
        <end position="248"/>
    </location>
</feature>